<name>A0A1B6LPN2_9HEMI</name>
<dbReference type="Pfam" id="PF00621">
    <property type="entry name" value="RhoGEF"/>
    <property type="match status" value="1"/>
</dbReference>
<dbReference type="Gene3D" id="1.20.900.10">
    <property type="entry name" value="Dbl homology (DH) domain"/>
    <property type="match status" value="1"/>
</dbReference>
<dbReference type="GO" id="GO:0005737">
    <property type="term" value="C:cytoplasm"/>
    <property type="evidence" value="ECO:0007669"/>
    <property type="project" value="TreeGrafter"/>
</dbReference>
<organism evidence="5">
    <name type="scientific">Graphocephala atropunctata</name>
    <dbReference type="NCBI Taxonomy" id="36148"/>
    <lineage>
        <taxon>Eukaryota</taxon>
        <taxon>Metazoa</taxon>
        <taxon>Ecdysozoa</taxon>
        <taxon>Arthropoda</taxon>
        <taxon>Hexapoda</taxon>
        <taxon>Insecta</taxon>
        <taxon>Pterygota</taxon>
        <taxon>Neoptera</taxon>
        <taxon>Paraneoptera</taxon>
        <taxon>Hemiptera</taxon>
        <taxon>Auchenorrhyncha</taxon>
        <taxon>Membracoidea</taxon>
        <taxon>Cicadellidae</taxon>
        <taxon>Cicadellinae</taxon>
        <taxon>Cicadellini</taxon>
        <taxon>Graphocephala</taxon>
    </lineage>
</organism>
<dbReference type="InterPro" id="IPR051092">
    <property type="entry name" value="FYVE_RhoGEF_PH"/>
</dbReference>
<dbReference type="EMBL" id="GEBQ01014315">
    <property type="protein sequence ID" value="JAT25662.1"/>
    <property type="molecule type" value="Transcribed_RNA"/>
</dbReference>
<dbReference type="EMBL" id="GEBQ01019482">
    <property type="protein sequence ID" value="JAT20495.1"/>
    <property type="molecule type" value="Transcribed_RNA"/>
</dbReference>
<dbReference type="PROSITE" id="PS50003">
    <property type="entry name" value="PH_DOMAIN"/>
    <property type="match status" value="1"/>
</dbReference>
<accession>A0A1B6LPN2</accession>
<dbReference type="SMART" id="SM00325">
    <property type="entry name" value="RhoGEF"/>
    <property type="match status" value="1"/>
</dbReference>
<sequence>MESLANTPQPTLSHELRALFNQRNILTAKSKAKVLNALDKQIEENKTKRQIYLRNKVVEEIFTSEVSYLHQLELIMKYFKEPLDSSDLLSPMARRILFGNIESIYRVNGELVNQLRIEGNDIGAAFMHLAPFFKLYSMYIYEYKNILTLLEEQSINNPKLSAWIKNQESRPEVANRLSALLIVPVQRLPRYRLLLSRLLSLTPIAHPHHCSLVEAVREVERATAHIDSLVVEQETQARLVTLQQCLVNLKPSIVAPDKKLLKEGLLKKMSGNGQKAQKCYLILLSDSLLLCKLTSRDRSREGPPVKPGSLRCRCVLPIGKCRVQTVLGQGLISLSCHTKSYTLYSELKDDILRWTEQIQSAASQYQDNMKTLRKKRSSSCHSLLLNRKRKCSKENAPTKEIDSPAKRAKCCQPNGEERKDEVNEMKEKVTNKDTHLRESGKIKFLQPIKSLFQTFGGSVRQYLYPGPGSSQQTTEWC</sequence>
<dbReference type="InterPro" id="IPR000219">
    <property type="entry name" value="DH_dom"/>
</dbReference>
<gene>
    <name evidence="4" type="ORF">g.10130</name>
    <name evidence="5" type="ORF">g.10131</name>
</gene>
<evidence type="ECO:0000313" key="4">
    <source>
        <dbReference type="EMBL" id="JAT20495.1"/>
    </source>
</evidence>
<dbReference type="SUPFAM" id="SSF50729">
    <property type="entry name" value="PH domain-like"/>
    <property type="match status" value="1"/>
</dbReference>
<protein>
    <recommendedName>
        <fullName evidence="6">DH domain-containing protein</fullName>
    </recommendedName>
</protein>
<dbReference type="SUPFAM" id="SSF48065">
    <property type="entry name" value="DBL homology domain (DH-domain)"/>
    <property type="match status" value="1"/>
</dbReference>
<dbReference type="Gene3D" id="2.30.29.30">
    <property type="entry name" value="Pleckstrin-homology domain (PH domain)/Phosphotyrosine-binding domain (PTB)"/>
    <property type="match status" value="1"/>
</dbReference>
<dbReference type="InterPro" id="IPR035899">
    <property type="entry name" value="DBL_dom_sf"/>
</dbReference>
<dbReference type="AlphaFoldDB" id="A0A1B6LPN2"/>
<dbReference type="InterPro" id="IPR011993">
    <property type="entry name" value="PH-like_dom_sf"/>
</dbReference>
<keyword evidence="1" id="KW-0175">Coiled coil</keyword>
<evidence type="ECO:0000259" key="3">
    <source>
        <dbReference type="PROSITE" id="PS50010"/>
    </source>
</evidence>
<evidence type="ECO:0008006" key="6">
    <source>
        <dbReference type="Google" id="ProtNLM"/>
    </source>
</evidence>
<evidence type="ECO:0000313" key="5">
    <source>
        <dbReference type="EMBL" id="JAT25662.1"/>
    </source>
</evidence>
<dbReference type="GO" id="GO:0005085">
    <property type="term" value="F:guanyl-nucleotide exchange factor activity"/>
    <property type="evidence" value="ECO:0007669"/>
    <property type="project" value="InterPro"/>
</dbReference>
<dbReference type="PANTHER" id="PTHR12673:SF159">
    <property type="entry name" value="LD03170P"/>
    <property type="match status" value="1"/>
</dbReference>
<dbReference type="PANTHER" id="PTHR12673">
    <property type="entry name" value="FACIOGENITAL DYSPLASIA PROTEIN"/>
    <property type="match status" value="1"/>
</dbReference>
<dbReference type="PROSITE" id="PS50010">
    <property type="entry name" value="DH_2"/>
    <property type="match status" value="1"/>
</dbReference>
<feature type="domain" description="DH" evidence="3">
    <location>
        <begin position="53"/>
        <end position="229"/>
    </location>
</feature>
<feature type="coiled-coil region" evidence="1">
    <location>
        <begin position="344"/>
        <end position="375"/>
    </location>
</feature>
<dbReference type="InterPro" id="IPR001849">
    <property type="entry name" value="PH_domain"/>
</dbReference>
<reference evidence="5" key="1">
    <citation type="submission" date="2015-11" db="EMBL/GenBank/DDBJ databases">
        <title>De novo transcriptome assembly of four potential Pierce s Disease insect vectors from Arizona vineyards.</title>
        <authorList>
            <person name="Tassone E.E."/>
        </authorList>
    </citation>
    <scope>NUCLEOTIDE SEQUENCE</scope>
</reference>
<evidence type="ECO:0000256" key="1">
    <source>
        <dbReference type="SAM" id="Coils"/>
    </source>
</evidence>
<dbReference type="SMART" id="SM00233">
    <property type="entry name" value="PH"/>
    <property type="match status" value="1"/>
</dbReference>
<evidence type="ECO:0000259" key="2">
    <source>
        <dbReference type="PROSITE" id="PS50003"/>
    </source>
</evidence>
<proteinExistence type="predicted"/>
<feature type="domain" description="PH" evidence="2">
    <location>
        <begin position="259"/>
        <end position="363"/>
    </location>
</feature>